<organism evidence="9 10">
    <name type="scientific">Paenibacillus taichungensis</name>
    <dbReference type="NCBI Taxonomy" id="484184"/>
    <lineage>
        <taxon>Bacteria</taxon>
        <taxon>Bacillati</taxon>
        <taxon>Bacillota</taxon>
        <taxon>Bacilli</taxon>
        <taxon>Bacillales</taxon>
        <taxon>Paenibacillaceae</taxon>
        <taxon>Paenibacillus</taxon>
    </lineage>
</organism>
<evidence type="ECO:0000259" key="8">
    <source>
        <dbReference type="PROSITE" id="PS50928"/>
    </source>
</evidence>
<evidence type="ECO:0000256" key="1">
    <source>
        <dbReference type="ARBA" id="ARBA00004651"/>
    </source>
</evidence>
<feature type="transmembrane region" description="Helical" evidence="7">
    <location>
        <begin position="26"/>
        <end position="48"/>
    </location>
</feature>
<dbReference type="PANTHER" id="PTHR43744:SF9">
    <property type="entry name" value="POLYGALACTURONAN_RHAMNOGALACTURONAN TRANSPORT SYSTEM PERMEASE PROTEIN YTCP"/>
    <property type="match status" value="1"/>
</dbReference>
<protein>
    <submittedName>
        <fullName evidence="9">Carbohydrate ABC transporter permease</fullName>
    </submittedName>
</protein>
<feature type="transmembrane region" description="Helical" evidence="7">
    <location>
        <begin position="277"/>
        <end position="294"/>
    </location>
</feature>
<evidence type="ECO:0000256" key="3">
    <source>
        <dbReference type="ARBA" id="ARBA00022475"/>
    </source>
</evidence>
<evidence type="ECO:0000256" key="7">
    <source>
        <dbReference type="RuleBase" id="RU363032"/>
    </source>
</evidence>
<dbReference type="Pfam" id="PF00528">
    <property type="entry name" value="BPD_transp_1"/>
    <property type="match status" value="1"/>
</dbReference>
<comment type="caution">
    <text evidence="9">The sequence shown here is derived from an EMBL/GenBank/DDBJ whole genome shotgun (WGS) entry which is preliminary data.</text>
</comment>
<feature type="transmembrane region" description="Helical" evidence="7">
    <location>
        <begin position="159"/>
        <end position="180"/>
    </location>
</feature>
<evidence type="ECO:0000313" key="9">
    <source>
        <dbReference type="EMBL" id="NUU56460.1"/>
    </source>
</evidence>
<evidence type="ECO:0000313" key="10">
    <source>
        <dbReference type="Proteomes" id="UP000577724"/>
    </source>
</evidence>
<comment type="subcellular location">
    <subcellularLocation>
        <location evidence="1 7">Cell membrane</location>
        <topology evidence="1 7">Multi-pass membrane protein</topology>
    </subcellularLocation>
</comment>
<dbReference type="PROSITE" id="PS50928">
    <property type="entry name" value="ABC_TM1"/>
    <property type="match status" value="1"/>
</dbReference>
<dbReference type="PANTHER" id="PTHR43744">
    <property type="entry name" value="ABC TRANSPORTER PERMEASE PROTEIN MG189-RELATED-RELATED"/>
    <property type="match status" value="1"/>
</dbReference>
<dbReference type="Proteomes" id="UP000577724">
    <property type="component" value="Unassembled WGS sequence"/>
</dbReference>
<comment type="similarity">
    <text evidence="7">Belongs to the binding-protein-dependent transport system permease family.</text>
</comment>
<feature type="domain" description="ABC transmembrane type-1" evidence="8">
    <location>
        <begin position="92"/>
        <end position="294"/>
    </location>
</feature>
<evidence type="ECO:0000256" key="5">
    <source>
        <dbReference type="ARBA" id="ARBA00022989"/>
    </source>
</evidence>
<keyword evidence="3" id="KW-1003">Cell membrane</keyword>
<sequence>MGGSLMAQLAATSDKNKLKVDASSKIFDVMAVVIVGLVALICVAPFILMLSGSLSDESKIVVNGYSLLPQDFTLDAYKIVFTTLGGEIGRAYLVTIYVTVLGTVLGLLTTSMSGFILSRPDFKHRDKVAFFIYFTTLFSGGLIPTYLVVANVLHLNHTLWAIILPGMLSPFNVFLFRNYVKSIPNSLMESARIDGAGDFRIYWQIVLPLSKPVSATIGLFLGLGYWNNWFGYSLYLISDQEKWGLQYLLYRMLSRVTDAVRDAQIVVDQLPSETMKLATTMLVTGPIILLYPYMQRHFVSGLIVGGVKG</sequence>
<reference evidence="9 10" key="1">
    <citation type="submission" date="2020-05" db="EMBL/GenBank/DDBJ databases">
        <title>Genome Sequencing of Type Strains.</title>
        <authorList>
            <person name="Lemaire J.F."/>
            <person name="Inderbitzin P."/>
            <person name="Gregorio O.A."/>
            <person name="Collins S.B."/>
            <person name="Wespe N."/>
            <person name="Knight-Connoni V."/>
        </authorList>
    </citation>
    <scope>NUCLEOTIDE SEQUENCE [LARGE SCALE GENOMIC DNA]</scope>
    <source>
        <strain evidence="9 10">DSM 19942</strain>
    </source>
</reference>
<feature type="transmembrane region" description="Helical" evidence="7">
    <location>
        <begin position="201"/>
        <end position="226"/>
    </location>
</feature>
<evidence type="ECO:0000256" key="2">
    <source>
        <dbReference type="ARBA" id="ARBA00022448"/>
    </source>
</evidence>
<dbReference type="EMBL" id="JABMCC010000115">
    <property type="protein sequence ID" value="NUU56460.1"/>
    <property type="molecule type" value="Genomic_DNA"/>
</dbReference>
<dbReference type="CDD" id="cd06261">
    <property type="entry name" value="TM_PBP2"/>
    <property type="match status" value="1"/>
</dbReference>
<feature type="transmembrane region" description="Helical" evidence="7">
    <location>
        <begin position="91"/>
        <end position="118"/>
    </location>
</feature>
<keyword evidence="5 7" id="KW-1133">Transmembrane helix</keyword>
<keyword evidence="10" id="KW-1185">Reference proteome</keyword>
<keyword evidence="6 7" id="KW-0472">Membrane</keyword>
<keyword evidence="4 7" id="KW-0812">Transmembrane</keyword>
<accession>A0ABX2MQW9</accession>
<evidence type="ECO:0000256" key="6">
    <source>
        <dbReference type="ARBA" id="ARBA00023136"/>
    </source>
</evidence>
<proteinExistence type="inferred from homology"/>
<feature type="transmembrane region" description="Helical" evidence="7">
    <location>
        <begin position="130"/>
        <end position="153"/>
    </location>
</feature>
<dbReference type="Gene3D" id="1.10.3720.10">
    <property type="entry name" value="MetI-like"/>
    <property type="match status" value="1"/>
</dbReference>
<dbReference type="InterPro" id="IPR035906">
    <property type="entry name" value="MetI-like_sf"/>
</dbReference>
<gene>
    <name evidence="9" type="ORF">HP548_20490</name>
</gene>
<name>A0ABX2MQW9_9BACL</name>
<keyword evidence="2 7" id="KW-0813">Transport</keyword>
<evidence type="ECO:0000256" key="4">
    <source>
        <dbReference type="ARBA" id="ARBA00022692"/>
    </source>
</evidence>
<dbReference type="SUPFAM" id="SSF161098">
    <property type="entry name" value="MetI-like"/>
    <property type="match status" value="1"/>
</dbReference>
<dbReference type="InterPro" id="IPR000515">
    <property type="entry name" value="MetI-like"/>
</dbReference>